<keyword evidence="2" id="KW-1185">Reference proteome</keyword>
<dbReference type="AlphaFoldDB" id="A0AAD4YBA2"/>
<organism evidence="1 2">
    <name type="scientific">Ovis ammon polii</name>
    <dbReference type="NCBI Taxonomy" id="230172"/>
    <lineage>
        <taxon>Eukaryota</taxon>
        <taxon>Metazoa</taxon>
        <taxon>Chordata</taxon>
        <taxon>Craniata</taxon>
        <taxon>Vertebrata</taxon>
        <taxon>Euteleostomi</taxon>
        <taxon>Mammalia</taxon>
        <taxon>Eutheria</taxon>
        <taxon>Laurasiatheria</taxon>
        <taxon>Artiodactyla</taxon>
        <taxon>Ruminantia</taxon>
        <taxon>Pecora</taxon>
        <taxon>Bovidae</taxon>
        <taxon>Caprinae</taxon>
        <taxon>Ovis</taxon>
    </lineage>
</organism>
<sequence>MERQGKLSGAPEEASSGVPGFTYTPMASKASASVLAFLHVAWIHPSVHSVAFHVSGNELMMPLWGEKVLSVSAWELCVTQRIDIKVYYTRMWGAAPLLMLNYTGLIVPLASDFNFINSALMDPIMGSL</sequence>
<reference evidence="1" key="1">
    <citation type="submission" date="2022-03" db="EMBL/GenBank/DDBJ databases">
        <title>Genomic analyses of argali, domestic sheep and their hybrids provide insights into chromosomal evolution, heterosis and genetic basis of agronomic traits.</title>
        <authorList>
            <person name="Li M."/>
        </authorList>
    </citation>
    <scope>NUCLEOTIDE SEQUENCE</scope>
    <source>
        <strain evidence="1">CAU-MHL-2022a</strain>
        <tissue evidence="1">Skin</tissue>
    </source>
</reference>
<dbReference type="EMBL" id="JAKZEL010000008">
    <property type="protein sequence ID" value="KAI4541017.1"/>
    <property type="molecule type" value="Genomic_DNA"/>
</dbReference>
<protein>
    <submittedName>
        <fullName evidence="1">Uncharacterized protein</fullName>
    </submittedName>
</protein>
<proteinExistence type="predicted"/>
<name>A0AAD4YBA2_OVIAM</name>
<evidence type="ECO:0000313" key="2">
    <source>
        <dbReference type="Proteomes" id="UP001214576"/>
    </source>
</evidence>
<evidence type="ECO:0000313" key="1">
    <source>
        <dbReference type="EMBL" id="KAI4541017.1"/>
    </source>
</evidence>
<dbReference type="Proteomes" id="UP001214576">
    <property type="component" value="Unassembled WGS sequence"/>
</dbReference>
<accession>A0AAD4YBA2</accession>
<gene>
    <name evidence="1" type="ORF">MG293_008159</name>
</gene>
<comment type="caution">
    <text evidence="1">The sequence shown here is derived from an EMBL/GenBank/DDBJ whole genome shotgun (WGS) entry which is preliminary data.</text>
</comment>